<sequence length="670" mass="76384">MVPGPRVSMVVSAMAKNLDCIPYDVFYQVASTLDCQDLIHLSRVNRTLNHLIQNESIARKAIQNDLLHTKEGQQASRAKTGYRRALGRLFDIKESFATAQPYSASILAYGSSFLYSDGCLCYIYNEEIRLLDVHGASQVEQVLNIQNVLSRAIPECNPREDTIQIGLMYYRDGILAFTVELEDRPDAWLLAMDMRRKVEHKKSGRLRLLTRLRHTRRLFVRHNGSYLYYGTHTAMGDRGYPQWAINCVDLRTGQPTTDKPVVLENFAGCEIGQTVCFDIHQDHLYAVSTLVDFEAEEVDWTSYYVWLCLSPQAKDQRRHIMPNRTWRRQHREGPINDTWSDLTLRHDEATKRLMILECRREWRDGGSENARTYYMQPLPSPAELAQQKPPGPGPASTVTPVALPDEPLTRTLDSTNKPNYEPPRKRLRRHFHPEYAQGVEPAQRRDYILAKTQFRSYNLSASTFVDLVNDPSPERPGSFISHDRLRVRVVSRKRKCPIDEAGDEGEPGLLFRPELNDADGQPIEHSEERYASRGVSLWPPDDAPRELTQLLCPSKRCGSVQAAADERSLVYSVDQDGLEGTGHQAIVLINFDPSLRLPGLQRMDLTRSGAAPTDECHGPVAMERPRIGALGDERVGVHTSLSRRRANQPMPSVREERALYLSIRRGYWLR</sequence>
<dbReference type="Gene3D" id="1.20.1280.50">
    <property type="match status" value="1"/>
</dbReference>
<evidence type="ECO:0000259" key="2">
    <source>
        <dbReference type="PROSITE" id="PS50181"/>
    </source>
</evidence>
<name>A0A395H1S6_9EURO</name>
<proteinExistence type="predicted"/>
<dbReference type="Pfam" id="PF00646">
    <property type="entry name" value="F-box"/>
    <property type="match status" value="1"/>
</dbReference>
<feature type="region of interest" description="Disordered" evidence="1">
    <location>
        <begin position="381"/>
        <end position="401"/>
    </location>
</feature>
<dbReference type="RefSeq" id="XP_025576169.1">
    <property type="nucleotide sequence ID" value="XM_025717694.1"/>
</dbReference>
<feature type="region of interest" description="Disordered" evidence="1">
    <location>
        <begin position="406"/>
        <end position="425"/>
    </location>
</feature>
<dbReference type="PROSITE" id="PS50181">
    <property type="entry name" value="FBOX"/>
    <property type="match status" value="1"/>
</dbReference>
<dbReference type="InterPro" id="IPR001810">
    <property type="entry name" value="F-box_dom"/>
</dbReference>
<dbReference type="SUPFAM" id="SSF81383">
    <property type="entry name" value="F-box domain"/>
    <property type="match status" value="1"/>
</dbReference>
<dbReference type="OrthoDB" id="5359231at2759"/>
<dbReference type="InterPro" id="IPR036047">
    <property type="entry name" value="F-box-like_dom_sf"/>
</dbReference>
<dbReference type="AlphaFoldDB" id="A0A395H1S6"/>
<dbReference type="GeneID" id="37222559"/>
<gene>
    <name evidence="3" type="ORF">BO80DRAFT_404746</name>
</gene>
<evidence type="ECO:0000256" key="1">
    <source>
        <dbReference type="SAM" id="MobiDB-lite"/>
    </source>
</evidence>
<reference evidence="3 4" key="1">
    <citation type="submission" date="2018-02" db="EMBL/GenBank/DDBJ databases">
        <title>The genomes of Aspergillus section Nigri reveals drivers in fungal speciation.</title>
        <authorList>
            <consortium name="DOE Joint Genome Institute"/>
            <person name="Vesth T.C."/>
            <person name="Nybo J."/>
            <person name="Theobald S."/>
            <person name="Brandl J."/>
            <person name="Frisvad J.C."/>
            <person name="Nielsen K.F."/>
            <person name="Lyhne E.K."/>
            <person name="Kogle M.E."/>
            <person name="Kuo A."/>
            <person name="Riley R."/>
            <person name="Clum A."/>
            <person name="Nolan M."/>
            <person name="Lipzen A."/>
            <person name="Salamov A."/>
            <person name="Henrissat B."/>
            <person name="Wiebenga A."/>
            <person name="De vries R.P."/>
            <person name="Grigoriev I.V."/>
            <person name="Mortensen U.H."/>
            <person name="Andersen M.R."/>
            <person name="Baker S.E."/>
        </authorList>
    </citation>
    <scope>NUCLEOTIDE SEQUENCE [LARGE SCALE GENOMIC DNA]</scope>
    <source>
        <strain evidence="3 4">CBS 121593</strain>
    </source>
</reference>
<dbReference type="CDD" id="cd09917">
    <property type="entry name" value="F-box_SF"/>
    <property type="match status" value="1"/>
</dbReference>
<keyword evidence="4" id="KW-1185">Reference proteome</keyword>
<dbReference type="EMBL" id="KZ824433">
    <property type="protein sequence ID" value="RAL01842.1"/>
    <property type="molecule type" value="Genomic_DNA"/>
</dbReference>
<accession>A0A395H1S6</accession>
<dbReference type="Proteomes" id="UP000249402">
    <property type="component" value="Unassembled WGS sequence"/>
</dbReference>
<feature type="domain" description="F-box" evidence="2">
    <location>
        <begin position="15"/>
        <end position="61"/>
    </location>
</feature>
<protein>
    <recommendedName>
        <fullName evidence="2">F-box domain-containing protein</fullName>
    </recommendedName>
</protein>
<evidence type="ECO:0000313" key="3">
    <source>
        <dbReference type="EMBL" id="RAL01842.1"/>
    </source>
</evidence>
<dbReference type="STRING" id="1448316.A0A395H1S6"/>
<evidence type="ECO:0000313" key="4">
    <source>
        <dbReference type="Proteomes" id="UP000249402"/>
    </source>
</evidence>
<organism evidence="3 4">
    <name type="scientific">Aspergillus ibericus CBS 121593</name>
    <dbReference type="NCBI Taxonomy" id="1448316"/>
    <lineage>
        <taxon>Eukaryota</taxon>
        <taxon>Fungi</taxon>
        <taxon>Dikarya</taxon>
        <taxon>Ascomycota</taxon>
        <taxon>Pezizomycotina</taxon>
        <taxon>Eurotiomycetes</taxon>
        <taxon>Eurotiomycetidae</taxon>
        <taxon>Eurotiales</taxon>
        <taxon>Aspergillaceae</taxon>
        <taxon>Aspergillus</taxon>
        <taxon>Aspergillus subgen. Circumdati</taxon>
    </lineage>
</organism>
<dbReference type="VEuPathDB" id="FungiDB:BO80DRAFT_404746"/>